<dbReference type="Gene3D" id="2.40.50.1020">
    <property type="entry name" value="LytTr DNA-binding domain"/>
    <property type="match status" value="1"/>
</dbReference>
<comment type="caution">
    <text evidence="3">The sequence shown here is derived from an EMBL/GenBank/DDBJ whole genome shotgun (WGS) entry which is preliminary data.</text>
</comment>
<keyword evidence="1" id="KW-0472">Membrane</keyword>
<dbReference type="InterPro" id="IPR007492">
    <property type="entry name" value="LytTR_DNA-bd_dom"/>
</dbReference>
<evidence type="ECO:0000313" key="3">
    <source>
        <dbReference type="EMBL" id="OHX67814.1"/>
    </source>
</evidence>
<keyword evidence="4" id="KW-1185">Reference proteome</keyword>
<feature type="transmembrane region" description="Helical" evidence="1">
    <location>
        <begin position="119"/>
        <end position="144"/>
    </location>
</feature>
<dbReference type="AlphaFoldDB" id="A0A1S1Z3E8"/>
<dbReference type="InterPro" id="IPR046947">
    <property type="entry name" value="LytR-like"/>
</dbReference>
<organism evidence="3 4">
    <name type="scientific">Flammeovirga pacifica</name>
    <dbReference type="NCBI Taxonomy" id="915059"/>
    <lineage>
        <taxon>Bacteria</taxon>
        <taxon>Pseudomonadati</taxon>
        <taxon>Bacteroidota</taxon>
        <taxon>Cytophagia</taxon>
        <taxon>Cytophagales</taxon>
        <taxon>Flammeovirgaceae</taxon>
        <taxon>Flammeovirga</taxon>
    </lineage>
</organism>
<feature type="transmembrane region" description="Helical" evidence="1">
    <location>
        <begin position="58"/>
        <end position="78"/>
    </location>
</feature>
<dbReference type="PANTHER" id="PTHR37299:SF1">
    <property type="entry name" value="STAGE 0 SPORULATION PROTEIN A HOMOLOG"/>
    <property type="match status" value="1"/>
</dbReference>
<dbReference type="STRING" id="915059.NH26_16450"/>
<dbReference type="GO" id="GO:0000156">
    <property type="term" value="F:phosphorelay response regulator activity"/>
    <property type="evidence" value="ECO:0007669"/>
    <property type="project" value="InterPro"/>
</dbReference>
<dbReference type="Proteomes" id="UP000179797">
    <property type="component" value="Unassembled WGS sequence"/>
</dbReference>
<dbReference type="SMART" id="SM00850">
    <property type="entry name" value="LytTR"/>
    <property type="match status" value="1"/>
</dbReference>
<gene>
    <name evidence="3" type="ORF">NH26_16450</name>
</gene>
<keyword evidence="1" id="KW-0812">Transmembrane</keyword>
<dbReference type="Pfam" id="PF04397">
    <property type="entry name" value="LytTR"/>
    <property type="match status" value="1"/>
</dbReference>
<dbReference type="PANTHER" id="PTHR37299">
    <property type="entry name" value="TRANSCRIPTIONAL REGULATOR-RELATED"/>
    <property type="match status" value="1"/>
</dbReference>
<dbReference type="GO" id="GO:0003677">
    <property type="term" value="F:DNA binding"/>
    <property type="evidence" value="ECO:0007669"/>
    <property type="project" value="InterPro"/>
</dbReference>
<dbReference type="OrthoDB" id="1118393at2"/>
<accession>A0A1S1Z3E8</accession>
<reference evidence="3 4" key="1">
    <citation type="journal article" date="2012" name="Int. J. Syst. Evol. Microbiol.">
        <title>Flammeovirga pacifica sp. nov., isolated from deep-sea sediment.</title>
        <authorList>
            <person name="Xu H."/>
            <person name="Fu Y."/>
            <person name="Yang N."/>
            <person name="Ding Z."/>
            <person name="Lai Q."/>
            <person name="Zeng R."/>
        </authorList>
    </citation>
    <scope>NUCLEOTIDE SEQUENCE [LARGE SCALE GENOMIC DNA]</scope>
    <source>
        <strain evidence="4">DSM 24597 / LMG 26175 / WPAGA1</strain>
    </source>
</reference>
<sequence>MIIDKLNAAFPLISNAQSKWITSFCFGLFVFIFLYTFQPFGISTVSFYKPLFITGYGLITFFSVSFCFFILPLVFKSYFNKEKWTVKKTITFSLIVMLLISTVNWYYTATIGEEIFNGYHSFIKFIGITLSIGIFPTTVFILFLENILRSKNEENAQSITKNIHSKNTVDTEKENLISLNTDKKEYQYSVDQFICAKSEGNYIEVFHIDNKNKLQKDVIRLSLKNTTNQLPSNHNIHQCHRSYIANFNHIEKVSGNARNYELHLQHTDFTIPVSRSFSKDLIALYK</sequence>
<feature type="transmembrane region" description="Helical" evidence="1">
    <location>
        <begin position="20"/>
        <end position="38"/>
    </location>
</feature>
<dbReference type="EMBL" id="JRYR02000001">
    <property type="protein sequence ID" value="OHX67814.1"/>
    <property type="molecule type" value="Genomic_DNA"/>
</dbReference>
<feature type="transmembrane region" description="Helical" evidence="1">
    <location>
        <begin position="90"/>
        <end position="107"/>
    </location>
</feature>
<protein>
    <recommendedName>
        <fullName evidence="2">HTH LytTR-type domain-containing protein</fullName>
    </recommendedName>
</protein>
<evidence type="ECO:0000313" key="4">
    <source>
        <dbReference type="Proteomes" id="UP000179797"/>
    </source>
</evidence>
<evidence type="ECO:0000259" key="2">
    <source>
        <dbReference type="PROSITE" id="PS50930"/>
    </source>
</evidence>
<dbReference type="PROSITE" id="PS50930">
    <property type="entry name" value="HTH_LYTTR"/>
    <property type="match status" value="1"/>
</dbReference>
<dbReference type="RefSeq" id="WP_044219618.1">
    <property type="nucleotide sequence ID" value="NZ_JRYR02000001.1"/>
</dbReference>
<evidence type="ECO:0000256" key="1">
    <source>
        <dbReference type="SAM" id="Phobius"/>
    </source>
</evidence>
<feature type="domain" description="HTH LytTR-type" evidence="2">
    <location>
        <begin position="177"/>
        <end position="286"/>
    </location>
</feature>
<keyword evidence="1" id="KW-1133">Transmembrane helix</keyword>
<proteinExistence type="predicted"/>
<name>A0A1S1Z3E8_FLAPC</name>